<evidence type="ECO:0000313" key="2">
    <source>
        <dbReference type="EMBL" id="JAH86483.1"/>
    </source>
</evidence>
<accession>A0A0E9WAG6</accession>
<sequence>MGVRYDLCERESEQRGQEAASPQDQTTSDQMKEENAPHNPTAHSSPITDHPCCMYTSKLHTPHQSQTIPAACHSLPMHNRVITCILFM</sequence>
<reference evidence="2" key="1">
    <citation type="submission" date="2014-11" db="EMBL/GenBank/DDBJ databases">
        <authorList>
            <person name="Amaro Gonzalez C."/>
        </authorList>
    </citation>
    <scope>NUCLEOTIDE SEQUENCE</scope>
</reference>
<proteinExistence type="predicted"/>
<reference evidence="2" key="2">
    <citation type="journal article" date="2015" name="Fish Shellfish Immunol.">
        <title>Early steps in the European eel (Anguilla anguilla)-Vibrio vulnificus interaction in the gills: Role of the RtxA13 toxin.</title>
        <authorList>
            <person name="Callol A."/>
            <person name="Pajuelo D."/>
            <person name="Ebbesson L."/>
            <person name="Teles M."/>
            <person name="MacKenzie S."/>
            <person name="Amaro C."/>
        </authorList>
    </citation>
    <scope>NUCLEOTIDE SEQUENCE</scope>
</reference>
<feature type="compositionally biased region" description="Polar residues" evidence="1">
    <location>
        <begin position="20"/>
        <end position="29"/>
    </location>
</feature>
<name>A0A0E9WAG6_ANGAN</name>
<dbReference type="AlphaFoldDB" id="A0A0E9WAG6"/>
<feature type="compositionally biased region" description="Basic and acidic residues" evidence="1">
    <location>
        <begin position="1"/>
        <end position="16"/>
    </location>
</feature>
<protein>
    <submittedName>
        <fullName evidence="2">Uncharacterized protein</fullName>
    </submittedName>
</protein>
<evidence type="ECO:0000256" key="1">
    <source>
        <dbReference type="SAM" id="MobiDB-lite"/>
    </source>
</evidence>
<dbReference type="EMBL" id="GBXM01022094">
    <property type="protein sequence ID" value="JAH86483.1"/>
    <property type="molecule type" value="Transcribed_RNA"/>
</dbReference>
<organism evidence="2">
    <name type="scientific">Anguilla anguilla</name>
    <name type="common">European freshwater eel</name>
    <name type="synonym">Muraena anguilla</name>
    <dbReference type="NCBI Taxonomy" id="7936"/>
    <lineage>
        <taxon>Eukaryota</taxon>
        <taxon>Metazoa</taxon>
        <taxon>Chordata</taxon>
        <taxon>Craniata</taxon>
        <taxon>Vertebrata</taxon>
        <taxon>Euteleostomi</taxon>
        <taxon>Actinopterygii</taxon>
        <taxon>Neopterygii</taxon>
        <taxon>Teleostei</taxon>
        <taxon>Anguilliformes</taxon>
        <taxon>Anguillidae</taxon>
        <taxon>Anguilla</taxon>
    </lineage>
</organism>
<feature type="region of interest" description="Disordered" evidence="1">
    <location>
        <begin position="1"/>
        <end position="48"/>
    </location>
</feature>